<keyword evidence="2" id="KW-0449">Lipoprotein</keyword>
<name>A3TVA0_PSEBH</name>
<evidence type="ECO:0000313" key="2">
    <source>
        <dbReference type="EMBL" id="EAQ04446.1"/>
    </source>
</evidence>
<dbReference type="OrthoDB" id="7666390at2"/>
<evidence type="ECO:0000256" key="1">
    <source>
        <dbReference type="SAM" id="SignalP"/>
    </source>
</evidence>
<feature type="signal peptide" evidence="1">
    <location>
        <begin position="1"/>
        <end position="15"/>
    </location>
</feature>
<feature type="chain" id="PRO_5012768041" evidence="1">
    <location>
        <begin position="16"/>
        <end position="185"/>
    </location>
</feature>
<dbReference type="RefSeq" id="WP_009806200.1">
    <property type="nucleotide sequence ID" value="NZ_CH724131.1"/>
</dbReference>
<gene>
    <name evidence="2" type="ORF">OB2597_09889</name>
</gene>
<sequence length="185" mass="19727">MKRLFLALAAIAVLAGCTRNPEVQPPQELANVAYRNTGPTSLTLYTVINKRSGAGGHTALEVDGSESVLFDPAGSFKAQGVVRSGDVLYGFSPSVEEAYQSQHARSAFYVTKLTVPVTPEVAELALQRVKANGPVGAAHCAQSTSTILKGLPGFESIRQTFYPRKLESQFSAIPGARSETIEEND</sequence>
<accession>A3TVA0</accession>
<protein>
    <submittedName>
        <fullName evidence="2">Lipoprotein, putative</fullName>
    </submittedName>
</protein>
<keyword evidence="3" id="KW-1185">Reference proteome</keyword>
<dbReference type="HOGENOM" id="CLU_1420495_0_0_5"/>
<keyword evidence="1" id="KW-0732">Signal</keyword>
<dbReference type="eggNOG" id="ENOG50315W2">
    <property type="taxonomic scope" value="Bacteria"/>
</dbReference>
<dbReference type="PROSITE" id="PS51257">
    <property type="entry name" value="PROKAR_LIPOPROTEIN"/>
    <property type="match status" value="1"/>
</dbReference>
<evidence type="ECO:0000313" key="3">
    <source>
        <dbReference type="Proteomes" id="UP000004318"/>
    </source>
</evidence>
<proteinExistence type="predicted"/>
<dbReference type="STRING" id="252305.OB2597_09889"/>
<dbReference type="Proteomes" id="UP000004318">
    <property type="component" value="Unassembled WGS sequence"/>
</dbReference>
<dbReference type="EMBL" id="AAMO01000002">
    <property type="protein sequence ID" value="EAQ04446.1"/>
    <property type="molecule type" value="Genomic_DNA"/>
</dbReference>
<organism evidence="2 3">
    <name type="scientific">Pseudooceanicola batsensis (strain ATCC BAA-863 / DSM 15984 / KCTC 12145 / HTCC2597)</name>
    <name type="common">Oceanicola batsensis</name>
    <dbReference type="NCBI Taxonomy" id="252305"/>
    <lineage>
        <taxon>Bacteria</taxon>
        <taxon>Pseudomonadati</taxon>
        <taxon>Pseudomonadota</taxon>
        <taxon>Alphaproteobacteria</taxon>
        <taxon>Rhodobacterales</taxon>
        <taxon>Paracoccaceae</taxon>
        <taxon>Pseudooceanicola</taxon>
    </lineage>
</organism>
<dbReference type="AlphaFoldDB" id="A3TVA0"/>
<reference evidence="2 3" key="1">
    <citation type="journal article" date="2010" name="J. Bacteriol.">
        <title>Genome sequences of Oceanicola granulosus HTCC2516(T) and Oceanicola batsensis HTCC2597(TDelta).</title>
        <authorList>
            <person name="Thrash J.C."/>
            <person name="Cho J.C."/>
            <person name="Vergin K.L."/>
            <person name="Giovannoni S.J."/>
        </authorList>
    </citation>
    <scope>NUCLEOTIDE SEQUENCE [LARGE SCALE GENOMIC DNA]</scope>
    <source>
        <strain evidence="3">ATCC BAA-863 / DSM 15984 / KCTC 12145 / HTCC2597</strain>
    </source>
</reference>
<comment type="caution">
    <text evidence="2">The sequence shown here is derived from an EMBL/GenBank/DDBJ whole genome shotgun (WGS) entry which is preliminary data.</text>
</comment>